<evidence type="ECO:0000256" key="3">
    <source>
        <dbReference type="SAM" id="Coils"/>
    </source>
</evidence>
<comment type="similarity">
    <text evidence="1">Belongs to the FAM221 family.</text>
</comment>
<evidence type="ECO:0000256" key="1">
    <source>
        <dbReference type="ARBA" id="ARBA00011026"/>
    </source>
</evidence>
<dbReference type="EMBL" id="GG662621">
    <property type="protein sequence ID" value="EAS00420.2"/>
    <property type="molecule type" value="Genomic_DNA"/>
</dbReference>
<proteinExistence type="inferred from homology"/>
<dbReference type="Proteomes" id="UP000009168">
    <property type="component" value="Unassembled WGS sequence"/>
</dbReference>
<dbReference type="PANTHER" id="PTHR31214">
    <property type="entry name" value="PROTEIN FAM221A-RELATED"/>
    <property type="match status" value="1"/>
</dbReference>
<dbReference type="RefSeq" id="XP_001020665.2">
    <property type="nucleotide sequence ID" value="XM_001020665.2"/>
</dbReference>
<dbReference type="eggNOG" id="ENOG502QR3M">
    <property type="taxonomic scope" value="Eukaryota"/>
</dbReference>
<dbReference type="Pfam" id="PF14753">
    <property type="entry name" value="FAM221"/>
    <property type="match status" value="1"/>
</dbReference>
<dbReference type="OrthoDB" id="310364at2759"/>
<dbReference type="AlphaFoldDB" id="I7MKW1"/>
<gene>
    <name evidence="4" type="ORF">TTHERM_00220930</name>
</gene>
<dbReference type="KEGG" id="tet:TTHERM_00220930"/>
<dbReference type="PANTHER" id="PTHR31214:SF2">
    <property type="entry name" value="PROTEIN FAM221A"/>
    <property type="match status" value="1"/>
</dbReference>
<keyword evidence="5" id="KW-1185">Reference proteome</keyword>
<protein>
    <recommendedName>
        <fullName evidence="2">Protein FAM221A</fullName>
    </recommendedName>
</protein>
<keyword evidence="3" id="KW-0175">Coiled coil</keyword>
<reference evidence="5" key="1">
    <citation type="journal article" date="2006" name="PLoS Biol.">
        <title>Macronuclear genome sequence of the ciliate Tetrahymena thermophila, a model eukaryote.</title>
        <authorList>
            <person name="Eisen J.A."/>
            <person name="Coyne R.S."/>
            <person name="Wu M."/>
            <person name="Wu D."/>
            <person name="Thiagarajan M."/>
            <person name="Wortman J.R."/>
            <person name="Badger J.H."/>
            <person name="Ren Q."/>
            <person name="Amedeo P."/>
            <person name="Jones K.M."/>
            <person name="Tallon L.J."/>
            <person name="Delcher A.L."/>
            <person name="Salzberg S.L."/>
            <person name="Silva J.C."/>
            <person name="Haas B.J."/>
            <person name="Majoros W.H."/>
            <person name="Farzad M."/>
            <person name="Carlton J.M."/>
            <person name="Smith R.K. Jr."/>
            <person name="Garg J."/>
            <person name="Pearlman R.E."/>
            <person name="Karrer K.M."/>
            <person name="Sun L."/>
            <person name="Manning G."/>
            <person name="Elde N.C."/>
            <person name="Turkewitz A.P."/>
            <person name="Asai D.J."/>
            <person name="Wilkes D.E."/>
            <person name="Wang Y."/>
            <person name="Cai H."/>
            <person name="Collins K."/>
            <person name="Stewart B.A."/>
            <person name="Lee S.R."/>
            <person name="Wilamowska K."/>
            <person name="Weinberg Z."/>
            <person name="Ruzzo W.L."/>
            <person name="Wloga D."/>
            <person name="Gaertig J."/>
            <person name="Frankel J."/>
            <person name="Tsao C.-C."/>
            <person name="Gorovsky M.A."/>
            <person name="Keeling P.J."/>
            <person name="Waller R.F."/>
            <person name="Patron N.J."/>
            <person name="Cherry J.M."/>
            <person name="Stover N.A."/>
            <person name="Krieger C.J."/>
            <person name="del Toro C."/>
            <person name="Ryder H.F."/>
            <person name="Williamson S.C."/>
            <person name="Barbeau R.A."/>
            <person name="Hamilton E.P."/>
            <person name="Orias E."/>
        </authorList>
    </citation>
    <scope>NUCLEOTIDE SEQUENCE [LARGE SCALE GENOMIC DNA]</scope>
    <source>
        <strain evidence="5">SB210</strain>
    </source>
</reference>
<accession>I7MKW1</accession>
<name>I7MKW1_TETTS</name>
<dbReference type="InParanoid" id="I7MKW1"/>
<evidence type="ECO:0000313" key="5">
    <source>
        <dbReference type="Proteomes" id="UP000009168"/>
    </source>
</evidence>
<feature type="coiled-coil region" evidence="3">
    <location>
        <begin position="311"/>
        <end position="338"/>
    </location>
</feature>
<evidence type="ECO:0000313" key="4">
    <source>
        <dbReference type="EMBL" id="EAS00420.2"/>
    </source>
</evidence>
<evidence type="ECO:0000256" key="2">
    <source>
        <dbReference type="ARBA" id="ARBA00039630"/>
    </source>
</evidence>
<dbReference type="InterPro" id="IPR026755">
    <property type="entry name" value="Fam221a/b"/>
</dbReference>
<sequence>MKQQKKQLQNDKLEDEQYERLRKHLLEKSSSKLYALWTNPKKNKECKQIQANTKCFCDHDYKNHEYLNPQDKSKVHCKVKNCPCRNYSYVPSQGNLDFKCNCKHSHKLHDPISRRCTFLNCGACNRGFQTNYICPQCNAAFSEHIIVFESRKERQQQGKKINDNEDTFSYEQFNLEYKSQDGNKNSQGNQGQSSTDDFIKIEENIQPGNSNLYINSDEPINDAEIERRKALPKQLHMYNEKGQYVKSGLAPNDIINNEDTDRSDKIKIKKDWNINTITIEENGQQINVKKQFDQQMQDEQNSKLSYLKREKQEEQLKIQKKKNILKQLNYQIKEERKVFEQKYGYKPTDDENEIREALQDNFIEEDEDIIGGTSAFYLFHLPNKYGLEIKKNRLHQDILDRLVEEY</sequence>
<dbReference type="GeneID" id="7833820"/>
<organism evidence="4 5">
    <name type="scientific">Tetrahymena thermophila (strain SB210)</name>
    <dbReference type="NCBI Taxonomy" id="312017"/>
    <lineage>
        <taxon>Eukaryota</taxon>
        <taxon>Sar</taxon>
        <taxon>Alveolata</taxon>
        <taxon>Ciliophora</taxon>
        <taxon>Intramacronucleata</taxon>
        <taxon>Oligohymenophorea</taxon>
        <taxon>Hymenostomatida</taxon>
        <taxon>Tetrahymenina</taxon>
        <taxon>Tetrahymenidae</taxon>
        <taxon>Tetrahymena</taxon>
    </lineage>
</organism>